<evidence type="ECO:0000313" key="3">
    <source>
        <dbReference type="EMBL" id="KAF2818422.1"/>
    </source>
</evidence>
<keyword evidence="1" id="KW-0472">Membrane</keyword>
<keyword evidence="4" id="KW-1185">Reference proteome</keyword>
<dbReference type="AlphaFoldDB" id="A0A6A6ZBF6"/>
<keyword evidence="2" id="KW-0732">Signal</keyword>
<gene>
    <name evidence="3" type="ORF">CC86DRAFT_413932</name>
</gene>
<dbReference type="EMBL" id="MU006252">
    <property type="protein sequence ID" value="KAF2818422.1"/>
    <property type="molecule type" value="Genomic_DNA"/>
</dbReference>
<keyword evidence="1" id="KW-0812">Transmembrane</keyword>
<accession>A0A6A6ZBF6</accession>
<feature type="transmembrane region" description="Helical" evidence="1">
    <location>
        <begin position="214"/>
        <end position="238"/>
    </location>
</feature>
<sequence>MYTTYIVAAAVMFANTFAVHAHEEVTTSAVTAQMTHMPLPSSGAVHTTVDLTFPPKSFRATTSYLAQKSYSATMSYPTMPKPTNGTMRHPKTCKCPACAGGSMSKGGDGTGGNGTGLHNMTMLCEMPANKWKCPVKYNPTAPSQNGAMLHSNKTLPHATGKHAKGCSCGMCKPMAPATLAYHYPSPSSTSKSTSHYDRRLVTRDVDPDNGSPKYIFISFGIAAGGFFLVIYFTVAYVYRQWSAARKRRAREDLEMRAMGNVFH</sequence>
<organism evidence="3 4">
    <name type="scientific">Ophiobolus disseminans</name>
    <dbReference type="NCBI Taxonomy" id="1469910"/>
    <lineage>
        <taxon>Eukaryota</taxon>
        <taxon>Fungi</taxon>
        <taxon>Dikarya</taxon>
        <taxon>Ascomycota</taxon>
        <taxon>Pezizomycotina</taxon>
        <taxon>Dothideomycetes</taxon>
        <taxon>Pleosporomycetidae</taxon>
        <taxon>Pleosporales</taxon>
        <taxon>Pleosporineae</taxon>
        <taxon>Phaeosphaeriaceae</taxon>
        <taxon>Ophiobolus</taxon>
    </lineage>
</organism>
<protein>
    <submittedName>
        <fullName evidence="3">Uncharacterized protein</fullName>
    </submittedName>
</protein>
<evidence type="ECO:0000256" key="2">
    <source>
        <dbReference type="SAM" id="SignalP"/>
    </source>
</evidence>
<evidence type="ECO:0000256" key="1">
    <source>
        <dbReference type="SAM" id="Phobius"/>
    </source>
</evidence>
<evidence type="ECO:0000313" key="4">
    <source>
        <dbReference type="Proteomes" id="UP000799424"/>
    </source>
</evidence>
<feature type="signal peptide" evidence="2">
    <location>
        <begin position="1"/>
        <end position="21"/>
    </location>
</feature>
<feature type="chain" id="PRO_5025328287" evidence="2">
    <location>
        <begin position="22"/>
        <end position="263"/>
    </location>
</feature>
<name>A0A6A6ZBF6_9PLEO</name>
<dbReference type="Proteomes" id="UP000799424">
    <property type="component" value="Unassembled WGS sequence"/>
</dbReference>
<proteinExistence type="predicted"/>
<reference evidence="3" key="1">
    <citation type="journal article" date="2020" name="Stud. Mycol.">
        <title>101 Dothideomycetes genomes: a test case for predicting lifestyles and emergence of pathogens.</title>
        <authorList>
            <person name="Haridas S."/>
            <person name="Albert R."/>
            <person name="Binder M."/>
            <person name="Bloem J."/>
            <person name="Labutti K."/>
            <person name="Salamov A."/>
            <person name="Andreopoulos B."/>
            <person name="Baker S."/>
            <person name="Barry K."/>
            <person name="Bills G."/>
            <person name="Bluhm B."/>
            <person name="Cannon C."/>
            <person name="Castanera R."/>
            <person name="Culley D."/>
            <person name="Daum C."/>
            <person name="Ezra D."/>
            <person name="Gonzalez J."/>
            <person name="Henrissat B."/>
            <person name="Kuo A."/>
            <person name="Liang C."/>
            <person name="Lipzen A."/>
            <person name="Lutzoni F."/>
            <person name="Magnuson J."/>
            <person name="Mondo S."/>
            <person name="Nolan M."/>
            <person name="Ohm R."/>
            <person name="Pangilinan J."/>
            <person name="Park H.-J."/>
            <person name="Ramirez L."/>
            <person name="Alfaro M."/>
            <person name="Sun H."/>
            <person name="Tritt A."/>
            <person name="Yoshinaga Y."/>
            <person name="Zwiers L.-H."/>
            <person name="Turgeon B."/>
            <person name="Goodwin S."/>
            <person name="Spatafora J."/>
            <person name="Crous P."/>
            <person name="Grigoriev I."/>
        </authorList>
    </citation>
    <scope>NUCLEOTIDE SEQUENCE</scope>
    <source>
        <strain evidence="3">CBS 113818</strain>
    </source>
</reference>
<keyword evidence="1" id="KW-1133">Transmembrane helix</keyword>